<evidence type="ECO:0000256" key="2">
    <source>
        <dbReference type="ARBA" id="ARBA00010617"/>
    </source>
</evidence>
<dbReference type="Proteomes" id="UP000799536">
    <property type="component" value="Unassembled WGS sequence"/>
</dbReference>
<comment type="similarity">
    <text evidence="2">Belongs to the cytochrome P450 family.</text>
</comment>
<dbReference type="EMBL" id="ML993930">
    <property type="protein sequence ID" value="KAF2202619.1"/>
    <property type="molecule type" value="Genomic_DNA"/>
</dbReference>
<evidence type="ECO:0000313" key="7">
    <source>
        <dbReference type="Proteomes" id="UP000799536"/>
    </source>
</evidence>
<keyword evidence="4 5" id="KW-0408">Iron</keyword>
<sequence>MWVTQALTGLLIAFAVAFLFNRLLSTKPDPREPPIVQPEIPFIGHIIGLLRHGAAYSHIVSARCNSPIFSLPMLNSRTYTVTSPHLASHVQRASTSLQFGPLIIPITQRMVGLSKDCMTKFEDANGEQEACPSFLDKLHEITYFNLSPPEIHNVSAIMLEQLTRRINAMGERTETGLFAWVREQFTAATTFAFYGPENPFILDPSLIEDFWTWEASMIAIMSSPFPYLTSPKAYRCRERVVKAMVSYFKNGRYKQADKLIQERHRLHSEYKISLEDTARSEVGLLFGILANGAVTTFWLLNNVFSRASLLSSIRSEIEQNAVSISPTSLDNYTNTISSKSLTSSCPLLNSAYRETLRLSAPMTSSRFVTSDALINNTYLLRKNSVVQIAGGVIHLDPSVWGPDAGEFNARRFLTSPYGTSTDNPASKTNVHPAAFRGFGGGSVFCPGRFFAQNEILSLVAGVVMGFDLVPQSVDGKIEFDSPKDEKRIPIGVMKPLKEIEVGLKRRQGVDVNLALVL</sequence>
<gene>
    <name evidence="6" type="ORF">GQ43DRAFT_413314</name>
</gene>
<evidence type="ECO:0000256" key="3">
    <source>
        <dbReference type="ARBA" id="ARBA00022723"/>
    </source>
</evidence>
<evidence type="ECO:0000313" key="6">
    <source>
        <dbReference type="EMBL" id="KAF2202619.1"/>
    </source>
</evidence>
<dbReference type="AlphaFoldDB" id="A0A9P4JQN0"/>
<dbReference type="CDD" id="cd11040">
    <property type="entry name" value="CYP7_CYP8-like"/>
    <property type="match status" value="1"/>
</dbReference>
<comment type="caution">
    <text evidence="6">The sequence shown here is derived from an EMBL/GenBank/DDBJ whole genome shotgun (WGS) entry which is preliminary data.</text>
</comment>
<dbReference type="SUPFAM" id="SSF48264">
    <property type="entry name" value="Cytochrome P450"/>
    <property type="match status" value="1"/>
</dbReference>
<evidence type="ECO:0000256" key="1">
    <source>
        <dbReference type="ARBA" id="ARBA00001971"/>
    </source>
</evidence>
<keyword evidence="3 5" id="KW-0479">Metal-binding</keyword>
<dbReference type="InterPro" id="IPR001128">
    <property type="entry name" value="Cyt_P450"/>
</dbReference>
<dbReference type="PANTHER" id="PTHR47582:SF1">
    <property type="entry name" value="P450, PUTATIVE (EUROFUNG)-RELATED"/>
    <property type="match status" value="1"/>
</dbReference>
<keyword evidence="5" id="KW-0349">Heme</keyword>
<dbReference type="OrthoDB" id="3366823at2759"/>
<feature type="binding site" description="axial binding residue" evidence="5">
    <location>
        <position position="445"/>
    </location>
    <ligand>
        <name>heme</name>
        <dbReference type="ChEBI" id="CHEBI:30413"/>
    </ligand>
    <ligandPart>
        <name>Fe</name>
        <dbReference type="ChEBI" id="CHEBI:18248"/>
    </ligandPart>
</feature>
<dbReference type="InterPro" id="IPR053007">
    <property type="entry name" value="CYP450_monoxygenase_sec-met"/>
</dbReference>
<name>A0A9P4JQN0_9PLEO</name>
<dbReference type="InterPro" id="IPR036396">
    <property type="entry name" value="Cyt_P450_sf"/>
</dbReference>
<dbReference type="InterPro" id="IPR002403">
    <property type="entry name" value="Cyt_P450_E_grp-IV"/>
</dbReference>
<proteinExistence type="inferred from homology"/>
<dbReference type="GO" id="GO:0005506">
    <property type="term" value="F:iron ion binding"/>
    <property type="evidence" value="ECO:0007669"/>
    <property type="project" value="InterPro"/>
</dbReference>
<dbReference type="GO" id="GO:0016705">
    <property type="term" value="F:oxidoreductase activity, acting on paired donors, with incorporation or reduction of molecular oxygen"/>
    <property type="evidence" value="ECO:0007669"/>
    <property type="project" value="InterPro"/>
</dbReference>
<organism evidence="6 7">
    <name type="scientific">Delitschia confertaspora ATCC 74209</name>
    <dbReference type="NCBI Taxonomy" id="1513339"/>
    <lineage>
        <taxon>Eukaryota</taxon>
        <taxon>Fungi</taxon>
        <taxon>Dikarya</taxon>
        <taxon>Ascomycota</taxon>
        <taxon>Pezizomycotina</taxon>
        <taxon>Dothideomycetes</taxon>
        <taxon>Pleosporomycetidae</taxon>
        <taxon>Pleosporales</taxon>
        <taxon>Delitschiaceae</taxon>
        <taxon>Delitschia</taxon>
    </lineage>
</organism>
<evidence type="ECO:0000256" key="4">
    <source>
        <dbReference type="ARBA" id="ARBA00023004"/>
    </source>
</evidence>
<reference evidence="6" key="1">
    <citation type="journal article" date="2020" name="Stud. Mycol.">
        <title>101 Dothideomycetes genomes: a test case for predicting lifestyles and emergence of pathogens.</title>
        <authorList>
            <person name="Haridas S."/>
            <person name="Albert R."/>
            <person name="Binder M."/>
            <person name="Bloem J."/>
            <person name="Labutti K."/>
            <person name="Salamov A."/>
            <person name="Andreopoulos B."/>
            <person name="Baker S."/>
            <person name="Barry K."/>
            <person name="Bills G."/>
            <person name="Bluhm B."/>
            <person name="Cannon C."/>
            <person name="Castanera R."/>
            <person name="Culley D."/>
            <person name="Daum C."/>
            <person name="Ezra D."/>
            <person name="Gonzalez J."/>
            <person name="Henrissat B."/>
            <person name="Kuo A."/>
            <person name="Liang C."/>
            <person name="Lipzen A."/>
            <person name="Lutzoni F."/>
            <person name="Magnuson J."/>
            <person name="Mondo S."/>
            <person name="Nolan M."/>
            <person name="Ohm R."/>
            <person name="Pangilinan J."/>
            <person name="Park H.-J."/>
            <person name="Ramirez L."/>
            <person name="Alfaro M."/>
            <person name="Sun H."/>
            <person name="Tritt A."/>
            <person name="Yoshinaga Y."/>
            <person name="Zwiers L.-H."/>
            <person name="Turgeon B."/>
            <person name="Goodwin S."/>
            <person name="Spatafora J."/>
            <person name="Crous P."/>
            <person name="Grigoriev I."/>
        </authorList>
    </citation>
    <scope>NUCLEOTIDE SEQUENCE</scope>
    <source>
        <strain evidence="6">ATCC 74209</strain>
    </source>
</reference>
<dbReference type="PRINTS" id="PR00465">
    <property type="entry name" value="EP450IV"/>
</dbReference>
<dbReference type="Pfam" id="PF00067">
    <property type="entry name" value="p450"/>
    <property type="match status" value="1"/>
</dbReference>
<dbReference type="PANTHER" id="PTHR47582">
    <property type="entry name" value="P450, PUTATIVE (EUROFUNG)-RELATED"/>
    <property type="match status" value="1"/>
</dbReference>
<accession>A0A9P4JQN0</accession>
<comment type="cofactor">
    <cofactor evidence="1 5">
        <name>heme</name>
        <dbReference type="ChEBI" id="CHEBI:30413"/>
    </cofactor>
</comment>
<dbReference type="GO" id="GO:0020037">
    <property type="term" value="F:heme binding"/>
    <property type="evidence" value="ECO:0007669"/>
    <property type="project" value="InterPro"/>
</dbReference>
<keyword evidence="7" id="KW-1185">Reference proteome</keyword>
<dbReference type="Gene3D" id="1.10.630.10">
    <property type="entry name" value="Cytochrome P450"/>
    <property type="match status" value="1"/>
</dbReference>
<protein>
    <submittedName>
        <fullName evidence="6">Cytochrome P450</fullName>
    </submittedName>
</protein>
<evidence type="ECO:0000256" key="5">
    <source>
        <dbReference type="PIRSR" id="PIRSR602403-1"/>
    </source>
</evidence>
<dbReference type="GO" id="GO:0004497">
    <property type="term" value="F:monooxygenase activity"/>
    <property type="evidence" value="ECO:0007669"/>
    <property type="project" value="InterPro"/>
</dbReference>